<comment type="catalytic activity">
    <reaction evidence="8">
        <text>queuosine(34) in tRNA(Asp) + GDP-alpha-D-mannose = O-4''-alpha-D-mannosylqueuosine(34) in tRNA(Asp) + GDP + H(+)</text>
        <dbReference type="Rhea" id="RHEA:12885"/>
        <dbReference type="Rhea" id="RHEA-COMP:18572"/>
        <dbReference type="Rhea" id="RHEA-COMP:18581"/>
        <dbReference type="ChEBI" id="CHEBI:15378"/>
        <dbReference type="ChEBI" id="CHEBI:57527"/>
        <dbReference type="ChEBI" id="CHEBI:58189"/>
        <dbReference type="ChEBI" id="CHEBI:194431"/>
        <dbReference type="ChEBI" id="CHEBI:194442"/>
        <dbReference type="EC" id="2.4.1.110"/>
    </reaction>
    <physiologicalReaction direction="left-to-right" evidence="8">
        <dbReference type="Rhea" id="RHEA:12886"/>
    </physiologicalReaction>
</comment>
<dbReference type="EMBL" id="JAMKFB020000009">
    <property type="protein sequence ID" value="KAL0184350.1"/>
    <property type="molecule type" value="Genomic_DNA"/>
</dbReference>
<dbReference type="GO" id="GO:0016438">
    <property type="term" value="F:tRNA-queuosine(34) beta-mannosyltransferase activity"/>
    <property type="evidence" value="ECO:0007669"/>
    <property type="project" value="UniProtKB-EC"/>
</dbReference>
<feature type="non-terminal residue" evidence="10">
    <location>
        <position position="57"/>
    </location>
</feature>
<dbReference type="InterPro" id="IPR022701">
    <property type="entry name" value="QTMAN_N"/>
</dbReference>
<name>A0ABD0QDM9_CIRMR</name>
<comment type="similarity">
    <text evidence="1">Belongs to the glycosyltransferase group 1 family. Glycosyltransferase 4 subfamily.</text>
</comment>
<accession>A0ABD0QDM9</accession>
<evidence type="ECO:0000256" key="4">
    <source>
        <dbReference type="ARBA" id="ARBA00044517"/>
    </source>
</evidence>
<keyword evidence="3" id="KW-0808">Transferase</keyword>
<comment type="function">
    <text evidence="7">Glycosyltransferase that specifically catalyzes mannosylation of cytoplasmic tRNA(Asp) modified with queuosine at position 34 (queuosine(34)). Mannosylates the cyclopentene moiety of queuosine(34) in tRNA(Asp) to form mannosyl-queuosine(34). Mannosylation of queuosine(34) in tRNA(Asp) is required to slow-down elongation at cognate codons, GAC and GAU, thereby regulating protein translation.</text>
</comment>
<evidence type="ECO:0000259" key="9">
    <source>
        <dbReference type="Pfam" id="PF12038"/>
    </source>
</evidence>
<evidence type="ECO:0000256" key="6">
    <source>
        <dbReference type="ARBA" id="ARBA00044567"/>
    </source>
</evidence>
<organism evidence="10 11">
    <name type="scientific">Cirrhinus mrigala</name>
    <name type="common">Mrigala</name>
    <dbReference type="NCBI Taxonomy" id="683832"/>
    <lineage>
        <taxon>Eukaryota</taxon>
        <taxon>Metazoa</taxon>
        <taxon>Chordata</taxon>
        <taxon>Craniata</taxon>
        <taxon>Vertebrata</taxon>
        <taxon>Euteleostomi</taxon>
        <taxon>Actinopterygii</taxon>
        <taxon>Neopterygii</taxon>
        <taxon>Teleostei</taxon>
        <taxon>Ostariophysi</taxon>
        <taxon>Cypriniformes</taxon>
        <taxon>Cyprinidae</taxon>
        <taxon>Labeoninae</taxon>
        <taxon>Labeonini</taxon>
        <taxon>Cirrhinus</taxon>
    </lineage>
</organism>
<evidence type="ECO:0000256" key="3">
    <source>
        <dbReference type="ARBA" id="ARBA00022679"/>
    </source>
</evidence>
<evidence type="ECO:0000256" key="5">
    <source>
        <dbReference type="ARBA" id="ARBA00044539"/>
    </source>
</evidence>
<evidence type="ECO:0000256" key="8">
    <source>
        <dbReference type="ARBA" id="ARBA00048439"/>
    </source>
</evidence>
<dbReference type="EC" id="2.4.1.110" evidence="4"/>
<gene>
    <name evidence="10" type="ORF">M9458_020046</name>
</gene>
<evidence type="ECO:0000313" key="10">
    <source>
        <dbReference type="EMBL" id="KAL0184350.1"/>
    </source>
</evidence>
<dbReference type="AlphaFoldDB" id="A0ABD0QDM9"/>
<dbReference type="PANTHER" id="PTHR13615:SF3">
    <property type="entry name" value="GLYCOSYLTRANSFERASE-LIKE DOMAIN-CONTAINING PROTEIN 1"/>
    <property type="match status" value="1"/>
</dbReference>
<keyword evidence="11" id="KW-1185">Reference proteome</keyword>
<dbReference type="InterPro" id="IPR051862">
    <property type="entry name" value="GT-like_domain_containing_1"/>
</dbReference>
<evidence type="ECO:0000256" key="1">
    <source>
        <dbReference type="ARBA" id="ARBA00009481"/>
    </source>
</evidence>
<proteinExistence type="inferred from homology"/>
<feature type="domain" description="tRNA-queuosine alpha-mannosyltransferase N-terminal" evidence="9">
    <location>
        <begin position="1"/>
        <end position="51"/>
    </location>
</feature>
<feature type="non-terminal residue" evidence="10">
    <location>
        <position position="1"/>
    </location>
</feature>
<evidence type="ECO:0000313" key="11">
    <source>
        <dbReference type="Proteomes" id="UP001529510"/>
    </source>
</evidence>
<evidence type="ECO:0000256" key="7">
    <source>
        <dbReference type="ARBA" id="ARBA00045402"/>
    </source>
</evidence>
<reference evidence="10 11" key="1">
    <citation type="submission" date="2024-05" db="EMBL/GenBank/DDBJ databases">
        <title>Genome sequencing and assembly of Indian major carp, Cirrhinus mrigala (Hamilton, 1822).</title>
        <authorList>
            <person name="Mohindra V."/>
            <person name="Chowdhury L.M."/>
            <person name="Lal K."/>
            <person name="Jena J.K."/>
        </authorList>
    </citation>
    <scope>NUCLEOTIDE SEQUENCE [LARGE SCALE GENOMIC DNA]</scope>
    <source>
        <strain evidence="10">CM1030</strain>
        <tissue evidence="10">Blood</tissue>
    </source>
</reference>
<sequence length="57" mass="6625">LVADVVAFNSSFNMESFLSSISTFMKTMPDHRPKDLDRLIRPKCRVLHFPIRFPDVT</sequence>
<dbReference type="Proteomes" id="UP001529510">
    <property type="component" value="Unassembled WGS sequence"/>
</dbReference>
<dbReference type="Pfam" id="PF12038">
    <property type="entry name" value="QTMAN_N"/>
    <property type="match status" value="1"/>
</dbReference>
<protein>
    <recommendedName>
        <fullName evidence="5">tRNA-queuosine alpha-mannosyltransferase</fullName>
        <ecNumber evidence="4">2.4.1.110</ecNumber>
    </recommendedName>
    <alternativeName>
        <fullName evidence="6">Glycosyltransferase-like domain-containing protein 1</fullName>
    </alternativeName>
</protein>
<dbReference type="PANTHER" id="PTHR13615">
    <property type="entry name" value="GLYCOSYLTRANSFERASE-LIKE 1"/>
    <property type="match status" value="1"/>
</dbReference>
<comment type="caution">
    <text evidence="10">The sequence shown here is derived from an EMBL/GenBank/DDBJ whole genome shotgun (WGS) entry which is preliminary data.</text>
</comment>
<evidence type="ECO:0000256" key="2">
    <source>
        <dbReference type="ARBA" id="ARBA00022676"/>
    </source>
</evidence>
<keyword evidence="2" id="KW-0328">Glycosyltransferase</keyword>